<dbReference type="InterPro" id="IPR055247">
    <property type="entry name" value="InsJ-like_HTH"/>
</dbReference>
<dbReference type="GO" id="GO:0006313">
    <property type="term" value="P:DNA transposition"/>
    <property type="evidence" value="ECO:0007669"/>
    <property type="project" value="InterPro"/>
</dbReference>
<reference evidence="5 6" key="1">
    <citation type="submission" date="2013-11" db="EMBL/GenBank/DDBJ databases">
        <title>Genome sequencing of Stegodyphus mimosarum.</title>
        <authorList>
            <person name="Bechsgaard J."/>
        </authorList>
    </citation>
    <scope>NUCLEOTIDE SEQUENCE [LARGE SCALE GENOMIC DNA]</scope>
</reference>
<comment type="subcellular location">
    <subcellularLocation>
        <location evidence="1">Nucleus</location>
    </subcellularLocation>
</comment>
<accession>A0A087U3X2</accession>
<dbReference type="GO" id="GO:0005634">
    <property type="term" value="C:nucleus"/>
    <property type="evidence" value="ECO:0007669"/>
    <property type="project" value="UniProtKB-SubCell"/>
</dbReference>
<dbReference type="InterPro" id="IPR052338">
    <property type="entry name" value="Transposase_5"/>
</dbReference>
<keyword evidence="6" id="KW-1185">Reference proteome</keyword>
<dbReference type="Pfam" id="PF13518">
    <property type="entry name" value="HTH_28"/>
    <property type="match status" value="1"/>
</dbReference>
<dbReference type="Gene3D" id="1.10.10.10">
    <property type="entry name" value="Winged helix-like DNA-binding domain superfamily/Winged helix DNA-binding domain"/>
    <property type="match status" value="1"/>
</dbReference>
<name>A0A087U3X2_STEMI</name>
<dbReference type="Gene3D" id="3.30.420.10">
    <property type="entry name" value="Ribonuclease H-like superfamily/Ribonuclease H"/>
    <property type="match status" value="1"/>
</dbReference>
<evidence type="ECO:0000313" key="6">
    <source>
        <dbReference type="Proteomes" id="UP000054359"/>
    </source>
</evidence>
<proteinExistence type="predicted"/>
<evidence type="ECO:0000259" key="4">
    <source>
        <dbReference type="Pfam" id="PF13518"/>
    </source>
</evidence>
<organism evidence="5 6">
    <name type="scientific">Stegodyphus mimosarum</name>
    <name type="common">African social velvet spider</name>
    <dbReference type="NCBI Taxonomy" id="407821"/>
    <lineage>
        <taxon>Eukaryota</taxon>
        <taxon>Metazoa</taxon>
        <taxon>Ecdysozoa</taxon>
        <taxon>Arthropoda</taxon>
        <taxon>Chelicerata</taxon>
        <taxon>Arachnida</taxon>
        <taxon>Araneae</taxon>
        <taxon>Araneomorphae</taxon>
        <taxon>Entelegynae</taxon>
        <taxon>Eresoidea</taxon>
        <taxon>Eresidae</taxon>
        <taxon>Stegodyphus</taxon>
    </lineage>
</organism>
<feature type="domain" description="Insertion element IS150 protein InsJ-like helix-turn-helix" evidence="4">
    <location>
        <begin position="17"/>
        <end position="54"/>
    </location>
</feature>
<dbReference type="InterPro" id="IPR038717">
    <property type="entry name" value="Tc1-like_DDE_dom"/>
</dbReference>
<evidence type="ECO:0000259" key="2">
    <source>
        <dbReference type="Pfam" id="PF01498"/>
    </source>
</evidence>
<evidence type="ECO:0000313" key="5">
    <source>
        <dbReference type="EMBL" id="KFM72061.1"/>
    </source>
</evidence>
<dbReference type="InterPro" id="IPR036388">
    <property type="entry name" value="WH-like_DNA-bd_sf"/>
</dbReference>
<gene>
    <name evidence="5" type="ORF">X975_09772</name>
</gene>
<evidence type="ECO:0000256" key="1">
    <source>
        <dbReference type="ARBA" id="ARBA00004123"/>
    </source>
</evidence>
<dbReference type="OrthoDB" id="6429669at2759"/>
<dbReference type="OMA" id="PCRRATI"/>
<protein>
    <submittedName>
        <fullName evidence="5">Transposable element Tc1 transposase</fullName>
    </submittedName>
</protein>
<dbReference type="InterPro" id="IPR009057">
    <property type="entry name" value="Homeodomain-like_sf"/>
</dbReference>
<dbReference type="PANTHER" id="PTHR23022">
    <property type="entry name" value="TRANSPOSABLE ELEMENT-RELATED"/>
    <property type="match status" value="1"/>
</dbReference>
<evidence type="ECO:0000259" key="3">
    <source>
        <dbReference type="Pfam" id="PF13358"/>
    </source>
</evidence>
<feature type="domain" description="Tc1-like transposase DDE" evidence="3">
    <location>
        <begin position="153"/>
        <end position="297"/>
    </location>
</feature>
<dbReference type="GO" id="GO:0015074">
    <property type="term" value="P:DNA integration"/>
    <property type="evidence" value="ECO:0007669"/>
    <property type="project" value="InterPro"/>
</dbReference>
<dbReference type="SUPFAM" id="SSF46689">
    <property type="entry name" value="Homeodomain-like"/>
    <property type="match status" value="1"/>
</dbReference>
<feature type="domain" description="Transposase Tc1-like" evidence="2">
    <location>
        <begin position="72"/>
        <end position="143"/>
    </location>
</feature>
<dbReference type="Proteomes" id="UP000054359">
    <property type="component" value="Unassembled WGS sequence"/>
</dbReference>
<dbReference type="GO" id="GO:0003677">
    <property type="term" value="F:DNA binding"/>
    <property type="evidence" value="ECO:0007669"/>
    <property type="project" value="InterPro"/>
</dbReference>
<dbReference type="Pfam" id="PF13358">
    <property type="entry name" value="DDE_3"/>
    <property type="match status" value="1"/>
</dbReference>
<dbReference type="PANTHER" id="PTHR23022:SF135">
    <property type="entry name" value="SI:DKEY-77F5.3"/>
    <property type="match status" value="1"/>
</dbReference>
<dbReference type="InterPro" id="IPR002492">
    <property type="entry name" value="Transposase_Tc1-like"/>
</dbReference>
<dbReference type="EMBL" id="KK118040">
    <property type="protein sequence ID" value="KFM72061.1"/>
    <property type="molecule type" value="Genomic_DNA"/>
</dbReference>
<feature type="non-terminal residue" evidence="5">
    <location>
        <position position="372"/>
    </location>
</feature>
<dbReference type="InterPro" id="IPR036397">
    <property type="entry name" value="RNaseH_sf"/>
</dbReference>
<dbReference type="STRING" id="407821.A0A087U3X2"/>
<dbReference type="AlphaFoldDB" id="A0A087U3X2"/>
<sequence length="372" mass="43197">MIMAARRELTDFERGMVVGARRMGHSISDIVREFNIPRSTVSRVCREYLISGITSHHGQRSGRPPALNHRDQRRLRRVVNVHRQATLRQITAEINVGRTRDVSDRTVRRNLSSLGYASRRPTRVPLLTARHRLQRLSWAREHIGWSLNEWKTVAWSDESRFQLVRADGRVRVWRRPHEAMDPSCQQGTVQAGGGSIMVWAVFTWHGLGPLVQLNRSLTGNGYLQLLGDHLQPFMDFTYSNNNGIFMDDNAPCRRATIVRDWLEEHSGQFQRMIWPPRSPDMNSIEHLWDIIERFVNNCNGKEKVSGLLQSSELKTADRIKMIQNFELKKEISRLQKDVNSIVEVSSYVDVYNYLLAFYTKIPCKMFHCSLQF</sequence>
<dbReference type="Pfam" id="PF01498">
    <property type="entry name" value="HTH_Tnp_Tc3_2"/>
    <property type="match status" value="1"/>
</dbReference>